<keyword evidence="2" id="KW-1185">Reference proteome</keyword>
<proteinExistence type="predicted"/>
<dbReference type="InterPro" id="IPR020483">
    <property type="entry name" value="Uncharacterised_YgbA"/>
</dbReference>
<accession>A0A330LS31</accession>
<sequence length="121" mass="14237">MKTVTEILAQPRLNREMRLQNAMITMYCKQHHVYQGKVCRECERLQQMTARKLAFCESGIEKPTCVTCTAVCYTPVVSKQVRTISRWGRLRIWFRHPILMSLYCFDSLKPSQMPKPKLLNL</sequence>
<name>A0A330LS31_9GAMM</name>
<protein>
    <recommendedName>
        <fullName evidence="3">Nitrous oxide-stimulated promoter family protein</fullName>
    </recommendedName>
</protein>
<dbReference type="RefSeq" id="WP_112715838.1">
    <property type="nucleotide sequence ID" value="NZ_LS483250.1"/>
</dbReference>
<dbReference type="EMBL" id="LS483250">
    <property type="protein sequence ID" value="SQD79252.1"/>
    <property type="molecule type" value="Genomic_DNA"/>
</dbReference>
<evidence type="ECO:0008006" key="3">
    <source>
        <dbReference type="Google" id="ProtNLM"/>
    </source>
</evidence>
<dbReference type="AlphaFoldDB" id="A0A330LS31"/>
<evidence type="ECO:0000313" key="1">
    <source>
        <dbReference type="EMBL" id="SQD79252.1"/>
    </source>
</evidence>
<organism evidence="1 2">
    <name type="scientific">Moritella yayanosii</name>
    <dbReference type="NCBI Taxonomy" id="69539"/>
    <lineage>
        <taxon>Bacteria</taxon>
        <taxon>Pseudomonadati</taxon>
        <taxon>Pseudomonadota</taxon>
        <taxon>Gammaproteobacteria</taxon>
        <taxon>Alteromonadales</taxon>
        <taxon>Moritellaceae</taxon>
        <taxon>Moritella</taxon>
    </lineage>
</organism>
<dbReference type="Proteomes" id="UP000250163">
    <property type="component" value="Chromosome MORIYA"/>
</dbReference>
<dbReference type="OrthoDB" id="5344095at2"/>
<gene>
    <name evidence="1" type="ORF">MORIYA_2785</name>
</gene>
<dbReference type="Pfam" id="PF11756">
    <property type="entry name" value="YgbA_NO"/>
    <property type="match status" value="1"/>
</dbReference>
<reference evidence="2" key="1">
    <citation type="submission" date="2018-05" db="EMBL/GenBank/DDBJ databases">
        <authorList>
            <person name="Cea G.-C."/>
            <person name="William W."/>
        </authorList>
    </citation>
    <scope>NUCLEOTIDE SEQUENCE [LARGE SCALE GENOMIC DNA]</scope>
    <source>
        <strain evidence="2">DB21MT 5</strain>
    </source>
</reference>
<evidence type="ECO:0000313" key="2">
    <source>
        <dbReference type="Proteomes" id="UP000250163"/>
    </source>
</evidence>
<dbReference type="KEGG" id="mya:MORIYA_2785"/>